<dbReference type="Proteomes" id="UP000765507">
    <property type="component" value="Unassembled WGS sequence"/>
</dbReference>
<dbReference type="PANTHER" id="PTHR33050:SF7">
    <property type="entry name" value="RIBONUCLEASE H"/>
    <property type="match status" value="1"/>
</dbReference>
<keyword evidence="2" id="KW-1185">Reference proteome</keyword>
<gene>
    <name evidence="1" type="ORF">G0U57_001342</name>
</gene>
<sequence length="122" mass="13483">TGNWALWASVPTSRRKQSCQQLPCQQHPSVRTSPCQYGVLPFGLSTASRVFKNGVIMAAHLRRIQVCPYLSNWLTCGRSPQQVTDSSQVILKISASLGLKINRQKSTLIPTLSVEFIGTLLE</sequence>
<name>A0A8T1SRG3_CHESE</name>
<evidence type="ECO:0008006" key="3">
    <source>
        <dbReference type="Google" id="ProtNLM"/>
    </source>
</evidence>
<dbReference type="OrthoDB" id="6771932at2759"/>
<dbReference type="InterPro" id="IPR043128">
    <property type="entry name" value="Rev_trsase/Diguanyl_cyclase"/>
</dbReference>
<comment type="caution">
    <text evidence="1">The sequence shown here is derived from an EMBL/GenBank/DDBJ whole genome shotgun (WGS) entry which is preliminary data.</text>
</comment>
<evidence type="ECO:0000313" key="2">
    <source>
        <dbReference type="Proteomes" id="UP000765507"/>
    </source>
</evidence>
<organism evidence="1 2">
    <name type="scientific">Chelydra serpentina</name>
    <name type="common">Snapping turtle</name>
    <name type="synonym">Testudo serpentina</name>
    <dbReference type="NCBI Taxonomy" id="8475"/>
    <lineage>
        <taxon>Eukaryota</taxon>
        <taxon>Metazoa</taxon>
        <taxon>Chordata</taxon>
        <taxon>Craniata</taxon>
        <taxon>Vertebrata</taxon>
        <taxon>Euteleostomi</taxon>
        <taxon>Archelosauria</taxon>
        <taxon>Testudinata</taxon>
        <taxon>Testudines</taxon>
        <taxon>Cryptodira</taxon>
        <taxon>Durocryptodira</taxon>
        <taxon>Americhelydia</taxon>
        <taxon>Chelydroidea</taxon>
        <taxon>Chelydridae</taxon>
        <taxon>Chelydra</taxon>
    </lineage>
</organism>
<accession>A0A8T1SRG3</accession>
<dbReference type="InterPro" id="IPR043502">
    <property type="entry name" value="DNA/RNA_pol_sf"/>
</dbReference>
<dbReference type="SUPFAM" id="SSF56672">
    <property type="entry name" value="DNA/RNA polymerases"/>
    <property type="match status" value="1"/>
</dbReference>
<dbReference type="InterPro" id="IPR052055">
    <property type="entry name" value="Hepadnavirus_pol/RT"/>
</dbReference>
<protein>
    <recommendedName>
        <fullName evidence="3">Reverse transcriptase</fullName>
    </recommendedName>
</protein>
<dbReference type="PANTHER" id="PTHR33050">
    <property type="entry name" value="REVERSE TRANSCRIPTASE DOMAIN-CONTAINING PROTEIN"/>
    <property type="match status" value="1"/>
</dbReference>
<proteinExistence type="predicted"/>
<evidence type="ECO:0000313" key="1">
    <source>
        <dbReference type="EMBL" id="KAG6931561.1"/>
    </source>
</evidence>
<dbReference type="Gene3D" id="3.30.70.270">
    <property type="match status" value="1"/>
</dbReference>
<dbReference type="AlphaFoldDB" id="A0A8T1SRG3"/>
<reference evidence="1 2" key="1">
    <citation type="journal article" date="2020" name="G3 (Bethesda)">
        <title>Draft Genome of the Common Snapping Turtle, Chelydra serpentina, a Model for Phenotypic Plasticity in Reptiles.</title>
        <authorList>
            <person name="Das D."/>
            <person name="Singh S.K."/>
            <person name="Bierstedt J."/>
            <person name="Erickson A."/>
            <person name="Galli G.L.J."/>
            <person name="Crossley D.A. 2nd"/>
            <person name="Rhen T."/>
        </authorList>
    </citation>
    <scope>NUCLEOTIDE SEQUENCE [LARGE SCALE GENOMIC DNA]</scope>
    <source>
        <strain evidence="1">KW</strain>
    </source>
</reference>
<dbReference type="EMBL" id="JAHGAV010000118">
    <property type="protein sequence ID" value="KAG6931561.1"/>
    <property type="molecule type" value="Genomic_DNA"/>
</dbReference>
<feature type="non-terminal residue" evidence="1">
    <location>
        <position position="1"/>
    </location>
</feature>